<keyword evidence="1" id="KW-0677">Repeat</keyword>
<dbReference type="InterPro" id="IPR003409">
    <property type="entry name" value="MORN"/>
</dbReference>
<dbReference type="PANTHER" id="PTHR43215:SF14">
    <property type="entry name" value="RADIAL SPOKE HEAD 1 HOMOLOG"/>
    <property type="match status" value="1"/>
</dbReference>
<evidence type="ECO:0000256" key="1">
    <source>
        <dbReference type="ARBA" id="ARBA00022737"/>
    </source>
</evidence>
<dbReference type="Pfam" id="PF02493">
    <property type="entry name" value="MORN"/>
    <property type="match status" value="6"/>
</dbReference>
<dbReference type="Gene3D" id="2.20.110.10">
    <property type="entry name" value="Histone H3 K4-specific methyltransferase SET7/9 N-terminal domain"/>
    <property type="match status" value="3"/>
</dbReference>
<evidence type="ECO:0000313" key="2">
    <source>
        <dbReference type="EMBL" id="OMJ90824.1"/>
    </source>
</evidence>
<reference evidence="2 3" key="1">
    <citation type="submission" date="2016-11" db="EMBL/GenBank/DDBJ databases">
        <title>The macronuclear genome of Stentor coeruleus: a giant cell with tiny introns.</title>
        <authorList>
            <person name="Slabodnick M."/>
            <person name="Ruby J.G."/>
            <person name="Reiff S.B."/>
            <person name="Swart E.C."/>
            <person name="Gosai S."/>
            <person name="Prabakaran S."/>
            <person name="Witkowska E."/>
            <person name="Larue G.E."/>
            <person name="Fisher S."/>
            <person name="Freeman R.M."/>
            <person name="Gunawardena J."/>
            <person name="Chu W."/>
            <person name="Stover N.A."/>
            <person name="Gregory B.D."/>
            <person name="Nowacki M."/>
            <person name="Derisi J."/>
            <person name="Roy S.W."/>
            <person name="Marshall W.F."/>
            <person name="Sood P."/>
        </authorList>
    </citation>
    <scope>NUCLEOTIDE SEQUENCE [LARGE SCALE GENOMIC DNA]</scope>
    <source>
        <strain evidence="2">WM001</strain>
    </source>
</reference>
<keyword evidence="3" id="KW-1185">Reference proteome</keyword>
<gene>
    <name evidence="2" type="ORF">SteCoe_6691</name>
</gene>
<sequence>MDEDVVKTKVPEIYQSIIKTEEDVDWEQIKEDLEELNWLFFDDLQASETIISVWKVADKYGVSVLQDTPRFKLFKIQKVKLIITNYVYNIEDSSDISLICKESRGKIEEMLFFSCARGMMFMSSEENLPNLTLRIFDIFTEFKTMISHFFIHFDKQLKYQINTTIGALLDDIFYIKVLKEFKEKLNDNENTKKIVADFGSKVTESQNYETPNNVYTSQTTGPVGSNWKIGSVNSVSSGTGMGYNYYMTNDHSMHLRENSYKGELNDENKRHGYGKVTFFGGDTYEGFWDNDRPHGEGLYVWKIGGRYLGEFTKGNISGVGKRVYPSGNFYVGEFLNGKKHGKGEMNFKNGDVYEGNWEDDCMSGDGKFSWSTGDYFVGKFVKDMRDGKGVLTMVNGDIVEGIWKDNQFIN</sequence>
<dbReference type="OrthoDB" id="184064at2759"/>
<dbReference type="PANTHER" id="PTHR43215">
    <property type="entry name" value="RADIAL SPOKE HEAD 1 HOMOLOG"/>
    <property type="match status" value="1"/>
</dbReference>
<accession>A0A1R2CPA1</accession>
<comment type="caution">
    <text evidence="2">The sequence shown here is derived from an EMBL/GenBank/DDBJ whole genome shotgun (WGS) entry which is preliminary data.</text>
</comment>
<dbReference type="AlphaFoldDB" id="A0A1R2CPA1"/>
<dbReference type="Proteomes" id="UP000187209">
    <property type="component" value="Unassembled WGS sequence"/>
</dbReference>
<name>A0A1R2CPA1_9CILI</name>
<protein>
    <submittedName>
        <fullName evidence="2">Uncharacterized protein</fullName>
    </submittedName>
</protein>
<evidence type="ECO:0000313" key="3">
    <source>
        <dbReference type="Proteomes" id="UP000187209"/>
    </source>
</evidence>
<organism evidence="2 3">
    <name type="scientific">Stentor coeruleus</name>
    <dbReference type="NCBI Taxonomy" id="5963"/>
    <lineage>
        <taxon>Eukaryota</taxon>
        <taxon>Sar</taxon>
        <taxon>Alveolata</taxon>
        <taxon>Ciliophora</taxon>
        <taxon>Postciliodesmatophora</taxon>
        <taxon>Heterotrichea</taxon>
        <taxon>Heterotrichida</taxon>
        <taxon>Stentoridae</taxon>
        <taxon>Stentor</taxon>
    </lineage>
</organism>
<dbReference type="EMBL" id="MPUH01000094">
    <property type="protein sequence ID" value="OMJ90824.1"/>
    <property type="molecule type" value="Genomic_DNA"/>
</dbReference>
<dbReference type="GO" id="GO:0005829">
    <property type="term" value="C:cytosol"/>
    <property type="evidence" value="ECO:0007669"/>
    <property type="project" value="TreeGrafter"/>
</dbReference>
<dbReference type="SUPFAM" id="SSF82185">
    <property type="entry name" value="Histone H3 K4-specific methyltransferase SET7/9 N-terminal domain"/>
    <property type="match status" value="1"/>
</dbReference>
<dbReference type="SMART" id="SM00698">
    <property type="entry name" value="MORN"/>
    <property type="match status" value="6"/>
</dbReference>
<proteinExistence type="predicted"/>